<gene>
    <name evidence="1" type="ORF">NVIE_007930</name>
</gene>
<dbReference type="Proteomes" id="UP000027093">
    <property type="component" value="Chromosome"/>
</dbReference>
<dbReference type="AlphaFoldDB" id="A0A060HP85"/>
<dbReference type="KEGG" id="nvn:NVIE_007930"/>
<keyword evidence="2" id="KW-1185">Reference proteome</keyword>
<dbReference type="HOGENOM" id="CLU_1607074_0_0_2"/>
<accession>A0A060HP85</accession>
<organism evidence="1 2">
    <name type="scientific">Nitrososphaera viennensis EN76</name>
    <dbReference type="NCBI Taxonomy" id="926571"/>
    <lineage>
        <taxon>Archaea</taxon>
        <taxon>Nitrososphaerota</taxon>
        <taxon>Nitrososphaeria</taxon>
        <taxon>Nitrososphaerales</taxon>
        <taxon>Nitrososphaeraceae</taxon>
        <taxon>Nitrososphaera</taxon>
    </lineage>
</organism>
<proteinExistence type="predicted"/>
<name>A0A060HP85_9ARCH</name>
<protein>
    <submittedName>
        <fullName evidence="1">Uncharacterized protein</fullName>
    </submittedName>
</protein>
<evidence type="ECO:0000313" key="1">
    <source>
        <dbReference type="EMBL" id="AIC15007.1"/>
    </source>
</evidence>
<reference evidence="1 2" key="1">
    <citation type="journal article" date="2014" name="Int. J. Syst. Evol. Microbiol.">
        <title>Nitrososphaera viennensis gen. nov., sp. nov., an aerobic and mesophilic, ammonia-oxidizing archaeon from soil and a member of the archaeal phylum Thaumarchaeota.</title>
        <authorList>
            <person name="Stieglmeier M."/>
            <person name="Klingl A."/>
            <person name="Alves R.J."/>
            <person name="Rittmann S.K."/>
            <person name="Melcher M."/>
            <person name="Leisch N."/>
            <person name="Schleper C."/>
        </authorList>
    </citation>
    <scope>NUCLEOTIDE SEQUENCE [LARGE SCALE GENOMIC DNA]</scope>
    <source>
        <strain evidence="1">EN76</strain>
    </source>
</reference>
<dbReference type="EMBL" id="CP007536">
    <property type="protein sequence ID" value="AIC15007.1"/>
    <property type="molecule type" value="Genomic_DNA"/>
</dbReference>
<sequence length="179" mass="18884">MDCGHRQSFKNDRRYFSMEGTKKRTAVLLLSSAILVAAGLVAIGSGFSAALATTTMTTPSVPPVNLKTDNGSVDVVVDWSPKEIQQGQAAEFSINFKDPSSGALLEHVNYSLEVKDAGGNTIESLTDQHVHAGEAVQMITFDNTGDFQLTITVLGTGLEMPFDTSHSGTAATSVMVASS</sequence>
<evidence type="ECO:0000313" key="2">
    <source>
        <dbReference type="Proteomes" id="UP000027093"/>
    </source>
</evidence>